<dbReference type="GO" id="GO:0020037">
    <property type="term" value="F:heme binding"/>
    <property type="evidence" value="ECO:0007669"/>
    <property type="project" value="InterPro"/>
</dbReference>
<dbReference type="GO" id="GO:0016705">
    <property type="term" value="F:oxidoreductase activity, acting on paired donors, with incorporation or reduction of molecular oxygen"/>
    <property type="evidence" value="ECO:0007669"/>
    <property type="project" value="InterPro"/>
</dbReference>
<evidence type="ECO:0000313" key="2">
    <source>
        <dbReference type="Proteomes" id="UP001043456"/>
    </source>
</evidence>
<dbReference type="GeneID" id="67007943"/>
<dbReference type="EMBL" id="BHVY01000007">
    <property type="protein sequence ID" value="GIJ90379.1"/>
    <property type="molecule type" value="Genomic_DNA"/>
</dbReference>
<dbReference type="Gene3D" id="1.10.630.10">
    <property type="entry name" value="Cytochrome P450"/>
    <property type="match status" value="1"/>
</dbReference>
<dbReference type="GO" id="GO:0005506">
    <property type="term" value="F:iron ion binding"/>
    <property type="evidence" value="ECO:0007669"/>
    <property type="project" value="InterPro"/>
</dbReference>
<dbReference type="AlphaFoldDB" id="A0A9P3BHL6"/>
<dbReference type="Proteomes" id="UP001043456">
    <property type="component" value="Unassembled WGS sequence"/>
</dbReference>
<protein>
    <submittedName>
        <fullName evidence="1">Uncharacterized protein</fullName>
    </submittedName>
</protein>
<accession>A0A9P3BHL6</accession>
<name>A0A9P3BHL6_9EURO</name>
<organism evidence="1 2">
    <name type="scientific">Aspergillus pseudoviridinutans</name>
    <dbReference type="NCBI Taxonomy" id="1517512"/>
    <lineage>
        <taxon>Eukaryota</taxon>
        <taxon>Fungi</taxon>
        <taxon>Dikarya</taxon>
        <taxon>Ascomycota</taxon>
        <taxon>Pezizomycotina</taxon>
        <taxon>Eurotiomycetes</taxon>
        <taxon>Eurotiomycetidae</taxon>
        <taxon>Eurotiales</taxon>
        <taxon>Aspergillaceae</taxon>
        <taxon>Aspergillus</taxon>
        <taxon>Aspergillus subgen. Fumigati</taxon>
    </lineage>
</organism>
<sequence>MDPSIFPDPETFNPDRWVMASERGESLAYAEIYKTIVVIAHRFDMELYDTTAEDVRFARDLVAPRAKKGRWKVKVKVIDIVEE</sequence>
<dbReference type="GO" id="GO:0004497">
    <property type="term" value="F:monooxygenase activity"/>
    <property type="evidence" value="ECO:0007669"/>
    <property type="project" value="InterPro"/>
</dbReference>
<dbReference type="OrthoDB" id="3945418at2759"/>
<evidence type="ECO:0000313" key="1">
    <source>
        <dbReference type="EMBL" id="GIJ90379.1"/>
    </source>
</evidence>
<proteinExistence type="predicted"/>
<gene>
    <name evidence="1" type="ORF">Asppvi_009333</name>
</gene>
<dbReference type="InterPro" id="IPR036396">
    <property type="entry name" value="Cyt_P450_sf"/>
</dbReference>
<reference evidence="1 2" key="1">
    <citation type="submission" date="2018-10" db="EMBL/GenBank/DDBJ databases">
        <title>Pan-genome distribution and transcriptional activeness of fungal secondary metabolism genes in Aspergillus section Fumigati.</title>
        <authorList>
            <person name="Takahashi H."/>
            <person name="Umemura M."/>
            <person name="Ninomiya A."/>
            <person name="Kusuya Y."/>
            <person name="Urayama S."/>
            <person name="Shimizu M."/>
            <person name="Watanabe A."/>
            <person name="Kamei K."/>
            <person name="Yaguchi T."/>
            <person name="Hagiwara D."/>
        </authorList>
    </citation>
    <scope>NUCLEOTIDE SEQUENCE [LARGE SCALE GENOMIC DNA]</scope>
    <source>
        <strain evidence="1 2">IFM 55266</strain>
    </source>
</reference>
<dbReference type="RefSeq" id="XP_043161125.1">
    <property type="nucleotide sequence ID" value="XM_043305190.1"/>
</dbReference>
<keyword evidence="2" id="KW-1185">Reference proteome</keyword>
<dbReference type="SUPFAM" id="SSF48264">
    <property type="entry name" value="Cytochrome P450"/>
    <property type="match status" value="1"/>
</dbReference>
<comment type="caution">
    <text evidence="1">The sequence shown here is derived from an EMBL/GenBank/DDBJ whole genome shotgun (WGS) entry which is preliminary data.</text>
</comment>